<protein>
    <submittedName>
        <fullName evidence="2">Uncharacterized protein</fullName>
    </submittedName>
</protein>
<evidence type="ECO:0000313" key="3">
    <source>
        <dbReference type="Proteomes" id="UP001151088"/>
    </source>
</evidence>
<keyword evidence="1" id="KW-0732">Signal</keyword>
<evidence type="ECO:0000313" key="2">
    <source>
        <dbReference type="EMBL" id="MCS0496866.1"/>
    </source>
</evidence>
<organism evidence="2 3">
    <name type="scientific">Ancylobacter mangrovi</name>
    <dbReference type="NCBI Taxonomy" id="2972472"/>
    <lineage>
        <taxon>Bacteria</taxon>
        <taxon>Pseudomonadati</taxon>
        <taxon>Pseudomonadota</taxon>
        <taxon>Alphaproteobacteria</taxon>
        <taxon>Hyphomicrobiales</taxon>
        <taxon>Xanthobacteraceae</taxon>
        <taxon>Ancylobacter</taxon>
    </lineage>
</organism>
<dbReference type="RefSeq" id="WP_258734025.1">
    <property type="nucleotide sequence ID" value="NZ_JANTHZ010000008.1"/>
</dbReference>
<dbReference type="AlphaFoldDB" id="A0A9X2T543"/>
<dbReference type="Proteomes" id="UP001151088">
    <property type="component" value="Unassembled WGS sequence"/>
</dbReference>
<reference evidence="2" key="1">
    <citation type="submission" date="2022-08" db="EMBL/GenBank/DDBJ databases">
        <authorList>
            <person name="Li F."/>
        </authorList>
    </citation>
    <scope>NUCLEOTIDE SEQUENCE</scope>
    <source>
        <strain evidence="2">MQZ15Z-1</strain>
    </source>
</reference>
<sequence length="159" mass="16640">MTDARLVCAALLPALALAACSSSSAVRTSSDTAIIQTSAAPVCRGSGAAQVAQKQAAIETIKAGYDRYIIVDARSANNVRMMETPGSVQTTGVVQGGFYNATSTYRPGVPVVYGTHDQAFAIRMFHNGEPGAEQAVPAREMLGENWADLVKAGRVNTCM</sequence>
<dbReference type="EMBL" id="JANTHZ010000008">
    <property type="protein sequence ID" value="MCS0496866.1"/>
    <property type="molecule type" value="Genomic_DNA"/>
</dbReference>
<proteinExistence type="predicted"/>
<feature type="chain" id="PRO_5040871840" evidence="1">
    <location>
        <begin position="26"/>
        <end position="159"/>
    </location>
</feature>
<dbReference type="PROSITE" id="PS51257">
    <property type="entry name" value="PROKAR_LIPOPROTEIN"/>
    <property type="match status" value="1"/>
</dbReference>
<keyword evidence="3" id="KW-1185">Reference proteome</keyword>
<comment type="caution">
    <text evidence="2">The sequence shown here is derived from an EMBL/GenBank/DDBJ whole genome shotgun (WGS) entry which is preliminary data.</text>
</comment>
<gene>
    <name evidence="2" type="ORF">NVS89_17340</name>
</gene>
<accession>A0A9X2T543</accession>
<evidence type="ECO:0000256" key="1">
    <source>
        <dbReference type="SAM" id="SignalP"/>
    </source>
</evidence>
<feature type="signal peptide" evidence="1">
    <location>
        <begin position="1"/>
        <end position="25"/>
    </location>
</feature>
<name>A0A9X2T543_9HYPH</name>